<feature type="region of interest" description="Disordered" evidence="1">
    <location>
        <begin position="328"/>
        <end position="384"/>
    </location>
</feature>
<keyword evidence="3" id="KW-1185">Reference proteome</keyword>
<comment type="caution">
    <text evidence="2">The sequence shown here is derived from an EMBL/GenBank/DDBJ whole genome shotgun (WGS) entry which is preliminary data.</text>
</comment>
<gene>
    <name evidence="2" type="ORF">M5K25_021565</name>
</gene>
<evidence type="ECO:0000256" key="1">
    <source>
        <dbReference type="SAM" id="MobiDB-lite"/>
    </source>
</evidence>
<evidence type="ECO:0000313" key="3">
    <source>
        <dbReference type="Proteomes" id="UP001552299"/>
    </source>
</evidence>
<name>A0ABD0UD55_DENTH</name>
<feature type="compositionally biased region" description="Basic and acidic residues" evidence="1">
    <location>
        <begin position="370"/>
        <end position="379"/>
    </location>
</feature>
<dbReference type="Proteomes" id="UP001552299">
    <property type="component" value="Unassembled WGS sequence"/>
</dbReference>
<reference evidence="2 3" key="1">
    <citation type="journal article" date="2024" name="Plant Biotechnol. J.">
        <title>Dendrobium thyrsiflorum genome and its molecular insights into genes involved in important horticultural traits.</title>
        <authorList>
            <person name="Chen B."/>
            <person name="Wang J.Y."/>
            <person name="Zheng P.J."/>
            <person name="Li K.L."/>
            <person name="Liang Y.M."/>
            <person name="Chen X.F."/>
            <person name="Zhang C."/>
            <person name="Zhao X."/>
            <person name="He X."/>
            <person name="Zhang G.Q."/>
            <person name="Liu Z.J."/>
            <person name="Xu Q."/>
        </authorList>
    </citation>
    <scope>NUCLEOTIDE SEQUENCE [LARGE SCALE GENOMIC DNA]</scope>
    <source>
        <strain evidence="2">GZMU011</strain>
    </source>
</reference>
<feature type="compositionally biased region" description="Basic and acidic residues" evidence="1">
    <location>
        <begin position="328"/>
        <end position="344"/>
    </location>
</feature>
<dbReference type="EMBL" id="JANQDX010000016">
    <property type="protein sequence ID" value="KAL0910569.1"/>
    <property type="molecule type" value="Genomic_DNA"/>
</dbReference>
<accession>A0ABD0UD55</accession>
<feature type="region of interest" description="Disordered" evidence="1">
    <location>
        <begin position="257"/>
        <end position="306"/>
    </location>
</feature>
<proteinExistence type="predicted"/>
<feature type="compositionally biased region" description="Low complexity" evidence="1">
    <location>
        <begin position="207"/>
        <end position="226"/>
    </location>
</feature>
<dbReference type="AlphaFoldDB" id="A0ABD0UD55"/>
<feature type="region of interest" description="Disordered" evidence="1">
    <location>
        <begin position="160"/>
        <end position="226"/>
    </location>
</feature>
<organism evidence="2 3">
    <name type="scientific">Dendrobium thyrsiflorum</name>
    <name type="common">Pinecone-like raceme dendrobium</name>
    <name type="synonym">Orchid</name>
    <dbReference type="NCBI Taxonomy" id="117978"/>
    <lineage>
        <taxon>Eukaryota</taxon>
        <taxon>Viridiplantae</taxon>
        <taxon>Streptophyta</taxon>
        <taxon>Embryophyta</taxon>
        <taxon>Tracheophyta</taxon>
        <taxon>Spermatophyta</taxon>
        <taxon>Magnoliopsida</taxon>
        <taxon>Liliopsida</taxon>
        <taxon>Asparagales</taxon>
        <taxon>Orchidaceae</taxon>
        <taxon>Epidendroideae</taxon>
        <taxon>Malaxideae</taxon>
        <taxon>Dendrobiinae</taxon>
        <taxon>Dendrobium</taxon>
    </lineage>
</organism>
<evidence type="ECO:0000313" key="2">
    <source>
        <dbReference type="EMBL" id="KAL0910569.1"/>
    </source>
</evidence>
<protein>
    <submittedName>
        <fullName evidence="2">Uncharacterized protein</fullName>
    </submittedName>
</protein>
<sequence>MSRSLSIASEETCSLDKNNGFAATMCIANEEPTFLRDSNEALLSSASIFIWQFQEQQLQDLYGFLIPFVAFALQLVSSKMNLKYNNQEDILLKFTRQALTSIIRTNYQQQSVFNSNITKINISSVILVIPVLVQRSRRILSGKVMFLLAQACWTLEAVEQGRRTERPRTTPKVPKLSLEHRKTVPGTPKTSDLTLSGPKSGPEVDRGGLPAAGRRSAGGAAGAQSARVGARVWPAWAALGPRKRPAWAWPTRALARLESGESPSTGRSPAPQKSGDRQKSDDRRKFSVGCNSDDGQKSGDGCKNNVGKKFYVGVTEVRRPEEVQRWIDVRQKSDDRQRSDDGRKSGLRGRSPVTGESPVSDENPFTSRSPDGKHYEQKKNPIHSFGRTSRSSFSFAIRDSWVRFLSPSPPLAVASSRRRLLFRKAKGELKLPSPAQTNLENEGDVGDIIGLDQSDAFGFEHFGEARPGDSTYVDRFDDANLGDL</sequence>
<feature type="compositionally biased region" description="Basic and acidic residues" evidence="1">
    <location>
        <begin position="274"/>
        <end position="285"/>
    </location>
</feature>